<dbReference type="Proteomes" id="UP000479710">
    <property type="component" value="Unassembled WGS sequence"/>
</dbReference>
<dbReference type="Pfam" id="PF00134">
    <property type="entry name" value="Cyclin_N"/>
    <property type="match status" value="1"/>
</dbReference>
<proteinExistence type="inferred from homology"/>
<keyword evidence="8" id="KW-1185">Reference proteome</keyword>
<feature type="compositionally biased region" description="Basic and acidic residues" evidence="5">
    <location>
        <begin position="8"/>
        <end position="17"/>
    </location>
</feature>
<dbReference type="EMBL" id="SPHZ02000006">
    <property type="protein sequence ID" value="KAF0910822.1"/>
    <property type="molecule type" value="Genomic_DNA"/>
</dbReference>
<evidence type="ECO:0000313" key="7">
    <source>
        <dbReference type="EMBL" id="KAF0910822.1"/>
    </source>
</evidence>
<keyword evidence="1" id="KW-0132">Cell division</keyword>
<dbReference type="FunFam" id="1.10.472.10:FF:000001">
    <property type="entry name" value="G2/mitotic-specific cyclin"/>
    <property type="match status" value="1"/>
</dbReference>
<organism evidence="7 8">
    <name type="scientific">Oryza meyeriana var. granulata</name>
    <dbReference type="NCBI Taxonomy" id="110450"/>
    <lineage>
        <taxon>Eukaryota</taxon>
        <taxon>Viridiplantae</taxon>
        <taxon>Streptophyta</taxon>
        <taxon>Embryophyta</taxon>
        <taxon>Tracheophyta</taxon>
        <taxon>Spermatophyta</taxon>
        <taxon>Magnoliopsida</taxon>
        <taxon>Liliopsida</taxon>
        <taxon>Poales</taxon>
        <taxon>Poaceae</taxon>
        <taxon>BOP clade</taxon>
        <taxon>Oryzoideae</taxon>
        <taxon>Oryzeae</taxon>
        <taxon>Oryzinae</taxon>
        <taxon>Oryza</taxon>
        <taxon>Oryza meyeriana</taxon>
    </lineage>
</organism>
<dbReference type="InterPro" id="IPR006671">
    <property type="entry name" value="Cyclin_N"/>
</dbReference>
<dbReference type="SUPFAM" id="SSF47954">
    <property type="entry name" value="Cyclin-like"/>
    <property type="match status" value="1"/>
</dbReference>
<evidence type="ECO:0000256" key="4">
    <source>
        <dbReference type="RuleBase" id="RU000383"/>
    </source>
</evidence>
<evidence type="ECO:0000256" key="1">
    <source>
        <dbReference type="ARBA" id="ARBA00022618"/>
    </source>
</evidence>
<comment type="similarity">
    <text evidence="4">Belongs to the cyclin family.</text>
</comment>
<gene>
    <name evidence="7" type="ORF">E2562_004789</name>
</gene>
<accession>A0A6G1DF43</accession>
<dbReference type="OrthoDB" id="5590282at2759"/>
<dbReference type="InterPro" id="IPR039361">
    <property type="entry name" value="Cyclin"/>
</dbReference>
<evidence type="ECO:0000256" key="2">
    <source>
        <dbReference type="ARBA" id="ARBA00023127"/>
    </source>
</evidence>
<keyword evidence="2 4" id="KW-0195">Cyclin</keyword>
<sequence>MEAATAEEEARKARNPDCAEGTADVAVAPDAAEGSKEADAGEAWKEPDDAEGSEEPDAGEGSEEPVDDAAQLAVVPHVEDIDEYLRALEAEESRRPITNCGQEIQGGMMNMDMRGRLVNWLVAASSAIKLLDDTVHLAVSYVDRFLSKNAISQDKLQLLSVTALFVASKYEEVDPPKAIIFSAMTKYTYSRQQVVEMEADILKSLNFEMGTPTAITFVRKFANLTFVRNKYKDNEARTASSISFERVSTITSPKKIKASYLRDIKYGNG</sequence>
<dbReference type="GO" id="GO:0051301">
    <property type="term" value="P:cell division"/>
    <property type="evidence" value="ECO:0007669"/>
    <property type="project" value="UniProtKB-KW"/>
</dbReference>
<dbReference type="InterPro" id="IPR048258">
    <property type="entry name" value="Cyclins_cyclin-box"/>
</dbReference>
<feature type="region of interest" description="Disordered" evidence="5">
    <location>
        <begin position="1"/>
        <end position="66"/>
    </location>
</feature>
<keyword evidence="3" id="KW-0131">Cell cycle</keyword>
<reference evidence="7 8" key="1">
    <citation type="submission" date="2019-11" db="EMBL/GenBank/DDBJ databases">
        <title>Whole genome sequence of Oryza granulata.</title>
        <authorList>
            <person name="Li W."/>
        </authorList>
    </citation>
    <scope>NUCLEOTIDE SEQUENCE [LARGE SCALE GENOMIC DNA]</scope>
    <source>
        <strain evidence="8">cv. Menghai</strain>
        <tissue evidence="7">Leaf</tissue>
    </source>
</reference>
<feature type="domain" description="Cyclin-like" evidence="6">
    <location>
        <begin position="119"/>
        <end position="203"/>
    </location>
</feature>
<dbReference type="PROSITE" id="PS00292">
    <property type="entry name" value="CYCLINS"/>
    <property type="match status" value="1"/>
</dbReference>
<feature type="compositionally biased region" description="Acidic residues" evidence="5">
    <location>
        <begin position="48"/>
        <end position="66"/>
    </location>
</feature>
<dbReference type="Gene3D" id="1.10.472.10">
    <property type="entry name" value="Cyclin-like"/>
    <property type="match status" value="1"/>
</dbReference>
<evidence type="ECO:0000256" key="3">
    <source>
        <dbReference type="ARBA" id="ARBA00023306"/>
    </source>
</evidence>
<dbReference type="InterPro" id="IPR036915">
    <property type="entry name" value="Cyclin-like_sf"/>
</dbReference>
<feature type="compositionally biased region" description="Basic and acidic residues" evidence="5">
    <location>
        <begin position="33"/>
        <end position="47"/>
    </location>
</feature>
<comment type="caution">
    <text evidence="7">The sequence shown here is derived from an EMBL/GenBank/DDBJ whole genome shotgun (WGS) entry which is preliminary data.</text>
</comment>
<evidence type="ECO:0000256" key="5">
    <source>
        <dbReference type="SAM" id="MobiDB-lite"/>
    </source>
</evidence>
<evidence type="ECO:0000259" key="6">
    <source>
        <dbReference type="SMART" id="SM00385"/>
    </source>
</evidence>
<dbReference type="PANTHER" id="PTHR10177">
    <property type="entry name" value="CYCLINS"/>
    <property type="match status" value="1"/>
</dbReference>
<name>A0A6G1DF43_9ORYZ</name>
<dbReference type="SMART" id="SM00385">
    <property type="entry name" value="CYCLIN"/>
    <property type="match status" value="1"/>
</dbReference>
<dbReference type="AlphaFoldDB" id="A0A6G1DF43"/>
<evidence type="ECO:0000313" key="8">
    <source>
        <dbReference type="Proteomes" id="UP000479710"/>
    </source>
</evidence>
<dbReference type="InterPro" id="IPR013763">
    <property type="entry name" value="Cyclin-like_dom"/>
</dbReference>
<protein>
    <recommendedName>
        <fullName evidence="6">Cyclin-like domain-containing protein</fullName>
    </recommendedName>
</protein>